<dbReference type="KEGG" id="vg:26643629"/>
<dbReference type="InterPro" id="IPR024413">
    <property type="entry name" value="Phage_phiKZ_Orf92_int-head"/>
</dbReference>
<dbReference type="GeneID" id="26643629"/>
<gene>
    <name evidence="1" type="primary">100</name>
</gene>
<keyword evidence="2" id="KW-1185">Reference proteome</keyword>
<organism evidence="1 2">
    <name type="scientific">Pseudomonas phage PhiPA3</name>
    <name type="common">Pseudomonas aeruginosa phage PhiPA3</name>
    <dbReference type="NCBI Taxonomy" id="998086"/>
    <lineage>
        <taxon>Viruses</taxon>
        <taxon>Duplodnaviria</taxon>
        <taxon>Heunggongvirae</taxon>
        <taxon>Uroviricota</taxon>
        <taxon>Caudoviricetes</taxon>
        <taxon>Chimalliviridae</taxon>
        <taxon>Miltoncavirus</taxon>
        <taxon>Miltoncavirus PhiPA3</taxon>
    </lineage>
</organism>
<protein>
    <submittedName>
        <fullName evidence="1">Virion structural protein</fullName>
    </submittedName>
</protein>
<accession>F8SJX7</accession>
<reference evidence="1 2" key="1">
    <citation type="journal article" date="2011" name="Microbiology">
        <title>The Pseudomonas aeruginosa generalized transducing phage phiPA3 is a new member of the phiKZ-like group of 'jumbo' phages, and infects model laboratory strains and clinical isolates from cystic fibrosis patients.</title>
        <authorList>
            <person name="Monson R."/>
            <person name="Foulds I."/>
            <person name="Foweraker J."/>
            <person name="Welch M."/>
            <person name="Salmond G.P."/>
        </authorList>
    </citation>
    <scope>NUCLEOTIDE SEQUENCE [LARGE SCALE GENOMIC DNA]</scope>
</reference>
<evidence type="ECO:0000313" key="1">
    <source>
        <dbReference type="EMBL" id="AEH03524.1"/>
    </source>
</evidence>
<organismHost>
    <name type="scientific">Pseudomonas aeruginosa</name>
    <dbReference type="NCBI Taxonomy" id="287"/>
</organismHost>
<sequence>MSSALQRYLSQEEYDEAPVPTDVVVEGGDSAIDAQEVEVIAGPTPAVVEGAIEPTPITEVLPEPTPAPLPETPAVVTNTEMTPVAEVTTDIPAGAEQEVDIAVDQGLPPTGEEILDVEAAVDNDSTLPMMDHSQIEQTIIANQVDDMIEVQQSMEAYAALLKQTGLEGISQQTAAFLRVGLKDAERKLGVTGLVAGLESYDATPRSAIQKATVSTEDLKAYAKQAFEKVMELIRKLLAAIASGFESLMSGIVETEHKLNLLEQAAEQLRGKEAPNAVVPLNDPLLFAGTKLKFKDTKSLSGLAHFSSYAYPAAVKKYYEGLGTLVKGWDPIKGNADDLVEKLTSATAPLDDLYSDNEILPGNMVIDIAADGIVYGLRKDETQDDQVSGKLTVRSVPEIKQHLKKLSDIIKINKAAKAEHEKIAEGAKTLTDAGKALEAKLGSAELDPSSKAEIQKVLNTIADLVRTSNPRSKQITHYVIRVVSAHLKVIKAELSSYTKKTGE</sequence>
<dbReference type="OrthoDB" id="37190at10239"/>
<dbReference type="RefSeq" id="YP_009217180.1">
    <property type="nucleotide sequence ID" value="NC_028999.1"/>
</dbReference>
<proteinExistence type="predicted"/>
<dbReference type="Pfam" id="PF12699">
    <property type="entry name" value="phiKZ_IP"/>
    <property type="match status" value="1"/>
</dbReference>
<dbReference type="EMBL" id="HQ630627">
    <property type="protein sequence ID" value="AEH03524.1"/>
    <property type="molecule type" value="Genomic_DNA"/>
</dbReference>
<evidence type="ECO:0000313" key="2">
    <source>
        <dbReference type="Proteomes" id="UP000008388"/>
    </source>
</evidence>
<dbReference type="Proteomes" id="UP000008388">
    <property type="component" value="Segment"/>
</dbReference>
<name>F8SJX7_BPPA3</name>